<evidence type="ECO:0000256" key="1">
    <source>
        <dbReference type="ARBA" id="ARBA00006767"/>
    </source>
</evidence>
<feature type="domain" description="S1 motif" evidence="4">
    <location>
        <begin position="201"/>
        <end position="269"/>
    </location>
</feature>
<feature type="domain" description="S1 motif" evidence="4">
    <location>
        <begin position="286"/>
        <end position="355"/>
    </location>
</feature>
<comment type="caution">
    <text evidence="5">The sequence shown here is derived from an EMBL/GenBank/DDBJ whole genome shotgun (WGS) entry which is preliminary data.</text>
</comment>
<dbReference type="RefSeq" id="WP_179977819.1">
    <property type="nucleotide sequence ID" value="NZ_JAJJPB010000008.1"/>
</dbReference>
<dbReference type="CDD" id="cd05688">
    <property type="entry name" value="S1_RPS1_repeat_ec3"/>
    <property type="match status" value="1"/>
</dbReference>
<evidence type="ECO:0000259" key="4">
    <source>
        <dbReference type="PROSITE" id="PS50126"/>
    </source>
</evidence>
<feature type="domain" description="S1 motif" evidence="4">
    <location>
        <begin position="114"/>
        <end position="180"/>
    </location>
</feature>
<dbReference type="PANTHER" id="PTHR10724:SF7">
    <property type="entry name" value="SMALL RIBOSOMAL SUBUNIT PROTEIN BS1C"/>
    <property type="match status" value="1"/>
</dbReference>
<dbReference type="Gene3D" id="2.40.50.140">
    <property type="entry name" value="Nucleic acid-binding proteins"/>
    <property type="match status" value="4"/>
</dbReference>
<keyword evidence="2 5" id="KW-0689">Ribosomal protein</keyword>
<evidence type="ECO:0000313" key="6">
    <source>
        <dbReference type="Proteomes" id="UP001165422"/>
    </source>
</evidence>
<dbReference type="CDD" id="cd04465">
    <property type="entry name" value="S1_RPS1_repeat_ec2_hs2"/>
    <property type="match status" value="1"/>
</dbReference>
<evidence type="ECO:0000256" key="2">
    <source>
        <dbReference type="ARBA" id="ARBA00022980"/>
    </source>
</evidence>
<organism evidence="5 6">
    <name type="scientific">Clostridium aromativorans</name>
    <dbReference type="NCBI Taxonomy" id="2836848"/>
    <lineage>
        <taxon>Bacteria</taxon>
        <taxon>Bacillati</taxon>
        <taxon>Bacillota</taxon>
        <taxon>Clostridia</taxon>
        <taxon>Eubacteriales</taxon>
        <taxon>Clostridiaceae</taxon>
        <taxon>Clostridium</taxon>
    </lineage>
</organism>
<accession>A0ABS8N716</accession>
<dbReference type="Proteomes" id="UP001165422">
    <property type="component" value="Unassembled WGS sequence"/>
</dbReference>
<comment type="similarity">
    <text evidence="1">Belongs to the bacterial ribosomal protein bS1 family.</text>
</comment>
<reference evidence="5" key="1">
    <citation type="submission" date="2021-11" db="EMBL/GenBank/DDBJ databases">
        <authorList>
            <person name="Qingchun L."/>
            <person name="Dong Z."/>
            <person name="Zongwei Q."/>
            <person name="Jia Z."/>
            <person name="Duotao L."/>
        </authorList>
    </citation>
    <scope>NUCLEOTIDE SEQUENCE</scope>
    <source>
        <strain evidence="5">WLY-B-L2</strain>
    </source>
</reference>
<dbReference type="PROSITE" id="PS50126">
    <property type="entry name" value="S1"/>
    <property type="match status" value="4"/>
</dbReference>
<proteinExistence type="inferred from homology"/>
<dbReference type="InterPro" id="IPR050437">
    <property type="entry name" value="Ribos_protein_bS1-like"/>
</dbReference>
<feature type="domain" description="S1 motif" evidence="4">
    <location>
        <begin position="27"/>
        <end position="96"/>
    </location>
</feature>
<dbReference type="Pfam" id="PF00575">
    <property type="entry name" value="S1"/>
    <property type="match status" value="4"/>
</dbReference>
<dbReference type="CDD" id="cd05687">
    <property type="entry name" value="S1_RPS1_repeat_ec1_hs1"/>
    <property type="match status" value="1"/>
</dbReference>
<dbReference type="GO" id="GO:0005840">
    <property type="term" value="C:ribosome"/>
    <property type="evidence" value="ECO:0007669"/>
    <property type="project" value="UniProtKB-KW"/>
</dbReference>
<dbReference type="InterPro" id="IPR003029">
    <property type="entry name" value="S1_domain"/>
</dbReference>
<evidence type="ECO:0000313" key="5">
    <source>
        <dbReference type="EMBL" id="MCC9294860.1"/>
    </source>
</evidence>
<dbReference type="SUPFAM" id="SSF50249">
    <property type="entry name" value="Nucleic acid-binding proteins"/>
    <property type="match status" value="4"/>
</dbReference>
<dbReference type="InterPro" id="IPR012340">
    <property type="entry name" value="NA-bd_OB-fold"/>
</dbReference>
<sequence>MACDKEVNSMDEVIDQIDSTMGNVKNGEIVKGKVISVNDKEAVISIGYMVDGILPKNEICSEENINMEELLKVGDEIYVYIMSLNNGEDGLLLSKIKADEIRNWNKVEDSFKKGEAFDVIVKKVVKGGVLAELYGFRAFIPASQLSVKYVDNLNDFLNRTLAVKVIELDKNKHKIVLSRKEVEQLELEKKADQLWNNIHKGDKIEGIVSRITGFGAFVDLGGVEGLVHISQLSWKRIKNPAEVVSVGERVKVCVMDTDRERNRISLSMKAMGNSPWDKVNERYKIDDIVKGTITKIINIGVFVEIEDGLEGFVHISEISQDHIVKPSDVLNIGDEVQVKILNIDADANRMSLSIKEAVDSPKENFKKYLNDSGDKITLGDLFKDKLKNMKFD</sequence>
<dbReference type="EMBL" id="JAJJPB010000008">
    <property type="protein sequence ID" value="MCC9294860.1"/>
    <property type="molecule type" value="Genomic_DNA"/>
</dbReference>
<dbReference type="SMART" id="SM00316">
    <property type="entry name" value="S1"/>
    <property type="match status" value="4"/>
</dbReference>
<evidence type="ECO:0000256" key="3">
    <source>
        <dbReference type="ARBA" id="ARBA00023274"/>
    </source>
</evidence>
<keyword evidence="6" id="KW-1185">Reference proteome</keyword>
<dbReference type="PRINTS" id="PR00681">
    <property type="entry name" value="RIBOSOMALS1"/>
</dbReference>
<dbReference type="PANTHER" id="PTHR10724">
    <property type="entry name" value="30S RIBOSOMAL PROTEIN S1"/>
    <property type="match status" value="1"/>
</dbReference>
<name>A0ABS8N716_9CLOT</name>
<keyword evidence="3" id="KW-0687">Ribonucleoprotein</keyword>
<dbReference type="NCBIfam" id="NF005208">
    <property type="entry name" value="PRK06676.1"/>
    <property type="match status" value="1"/>
</dbReference>
<gene>
    <name evidence="5" type="primary">rpsA</name>
    <name evidence="5" type="ORF">LN736_08315</name>
</gene>
<protein>
    <submittedName>
        <fullName evidence="5">30S ribosomal protein S1</fullName>
    </submittedName>
</protein>
<dbReference type="InterPro" id="IPR035104">
    <property type="entry name" value="Ribosomal_protein_S1-like"/>
</dbReference>